<evidence type="ECO:0000256" key="5">
    <source>
        <dbReference type="ARBA" id="ARBA00023242"/>
    </source>
</evidence>
<dbReference type="GO" id="GO:0071004">
    <property type="term" value="C:U2-type prespliceosome"/>
    <property type="evidence" value="ECO:0007669"/>
    <property type="project" value="TreeGrafter"/>
</dbReference>
<dbReference type="SMART" id="SM00386">
    <property type="entry name" value="HAT"/>
    <property type="match status" value="2"/>
</dbReference>
<dbReference type="Proteomes" id="UP000562929">
    <property type="component" value="Unassembled WGS sequence"/>
</dbReference>
<evidence type="ECO:0000256" key="1">
    <source>
        <dbReference type="ARBA" id="ARBA00004123"/>
    </source>
</evidence>
<reference evidence="7 8" key="1">
    <citation type="journal article" date="2020" name="G3 (Bethesda)">
        <title>Genetic Underpinnings of Host Manipulation by Ophiocordyceps as Revealed by Comparative Transcriptomics.</title>
        <authorList>
            <person name="Will I."/>
            <person name="Das B."/>
            <person name="Trinh T."/>
            <person name="Brachmann A."/>
            <person name="Ohm R.A."/>
            <person name="de Bekker C."/>
        </authorList>
    </citation>
    <scope>NUCLEOTIDE SEQUENCE [LARGE SCALE GENOMIC DNA]</scope>
    <source>
        <strain evidence="7 8">EC05</strain>
    </source>
</reference>
<dbReference type="Pfam" id="PF23240">
    <property type="entry name" value="HAT_PRP39_N"/>
    <property type="match status" value="1"/>
</dbReference>
<dbReference type="GO" id="GO:0005685">
    <property type="term" value="C:U1 snRNP"/>
    <property type="evidence" value="ECO:0007669"/>
    <property type="project" value="TreeGrafter"/>
</dbReference>
<protein>
    <submittedName>
        <fullName evidence="7">Pre-mRNA-processing factor 39</fullName>
    </submittedName>
</protein>
<proteinExistence type="inferred from homology"/>
<dbReference type="InterPro" id="IPR003107">
    <property type="entry name" value="HAT"/>
</dbReference>
<sequence>MTDFGQFGGSDEEFASVRQYQAEVDANPDDFESWEKLIKACESLEGGLSRNSNPQALAAFRDAYDRFLAKFPLFFGYWKKYAELEFNIAGTESAEMVYERGCACCTHSVDLWTEYCRFKMDTTHDPDIVRGSCLKDPPLPFTREPHEGVSWLY</sequence>
<dbReference type="SUPFAM" id="SSF48452">
    <property type="entry name" value="TPR-like"/>
    <property type="match status" value="1"/>
</dbReference>
<evidence type="ECO:0000256" key="2">
    <source>
        <dbReference type="ARBA" id="ARBA00022664"/>
    </source>
</evidence>
<evidence type="ECO:0000313" key="8">
    <source>
        <dbReference type="Proteomes" id="UP000562929"/>
    </source>
</evidence>
<evidence type="ECO:0000256" key="4">
    <source>
        <dbReference type="ARBA" id="ARBA00023187"/>
    </source>
</evidence>
<keyword evidence="2" id="KW-0507">mRNA processing</keyword>
<keyword evidence="5" id="KW-0539">Nucleus</keyword>
<dbReference type="PANTHER" id="PTHR17204:SF5">
    <property type="entry name" value="PRE-MRNA-PROCESSING FACTOR 39"/>
    <property type="match status" value="1"/>
</dbReference>
<evidence type="ECO:0000256" key="3">
    <source>
        <dbReference type="ARBA" id="ARBA00022737"/>
    </source>
</evidence>
<evidence type="ECO:0000313" key="7">
    <source>
        <dbReference type="EMBL" id="KAF4587670.1"/>
    </source>
</evidence>
<evidence type="ECO:0000256" key="6">
    <source>
        <dbReference type="ARBA" id="ARBA00038019"/>
    </source>
</evidence>
<comment type="subcellular location">
    <subcellularLocation>
        <location evidence="1">Nucleus</location>
    </subcellularLocation>
</comment>
<dbReference type="GO" id="GO:0000395">
    <property type="term" value="P:mRNA 5'-splice site recognition"/>
    <property type="evidence" value="ECO:0007669"/>
    <property type="project" value="TreeGrafter"/>
</dbReference>
<dbReference type="OrthoDB" id="10265668at2759"/>
<dbReference type="EMBL" id="JAACLJ010000004">
    <property type="protein sequence ID" value="KAF4587670.1"/>
    <property type="molecule type" value="Genomic_DNA"/>
</dbReference>
<keyword evidence="4" id="KW-0508">mRNA splicing</keyword>
<dbReference type="Gene3D" id="1.25.40.10">
    <property type="entry name" value="Tetratricopeptide repeat domain"/>
    <property type="match status" value="1"/>
</dbReference>
<dbReference type="PANTHER" id="PTHR17204">
    <property type="entry name" value="PRE-MRNA PROCESSING PROTEIN PRP39-RELATED"/>
    <property type="match status" value="1"/>
</dbReference>
<dbReference type="AlphaFoldDB" id="A0A8H4Q6R3"/>
<accession>A0A8H4Q6R3</accession>
<dbReference type="GO" id="GO:0030627">
    <property type="term" value="F:pre-mRNA 5'-splice site binding"/>
    <property type="evidence" value="ECO:0007669"/>
    <property type="project" value="TreeGrafter"/>
</dbReference>
<gene>
    <name evidence="7" type="ORF">GQ602_004363</name>
</gene>
<dbReference type="GO" id="GO:0000243">
    <property type="term" value="C:commitment complex"/>
    <property type="evidence" value="ECO:0007669"/>
    <property type="project" value="TreeGrafter"/>
</dbReference>
<keyword evidence="8" id="KW-1185">Reference proteome</keyword>
<keyword evidence="3" id="KW-0677">Repeat</keyword>
<dbReference type="InterPro" id="IPR011990">
    <property type="entry name" value="TPR-like_helical_dom_sf"/>
</dbReference>
<comment type="caution">
    <text evidence="7">The sequence shown here is derived from an EMBL/GenBank/DDBJ whole genome shotgun (WGS) entry which is preliminary data.</text>
</comment>
<name>A0A8H4Q6R3_9HYPO</name>
<comment type="similarity">
    <text evidence="6">Belongs to the PRP39 family.</text>
</comment>
<organism evidence="7 8">
    <name type="scientific">Ophiocordyceps camponoti-floridani</name>
    <dbReference type="NCBI Taxonomy" id="2030778"/>
    <lineage>
        <taxon>Eukaryota</taxon>
        <taxon>Fungi</taxon>
        <taxon>Dikarya</taxon>
        <taxon>Ascomycota</taxon>
        <taxon>Pezizomycotina</taxon>
        <taxon>Sordariomycetes</taxon>
        <taxon>Hypocreomycetidae</taxon>
        <taxon>Hypocreales</taxon>
        <taxon>Ophiocordycipitaceae</taxon>
        <taxon>Ophiocordyceps</taxon>
    </lineage>
</organism>